<reference evidence="2 3" key="1">
    <citation type="submission" date="2012-01" db="EMBL/GenBank/DDBJ databases">
        <title>Improved High-Quality Draft sequence of Metallosphaera yellowstonensis MK1.</title>
        <authorList>
            <consortium name="US DOE Joint Genome Institute"/>
            <person name="Lucas S."/>
            <person name="Han J."/>
            <person name="Cheng J.-F."/>
            <person name="Goodwin L."/>
            <person name="Pitluck S."/>
            <person name="Peters L."/>
            <person name="Teshima H."/>
            <person name="Detter J.C."/>
            <person name="Han C."/>
            <person name="Tapia R."/>
            <person name="Land M."/>
            <person name="Hauser L."/>
            <person name="Kyrpides N."/>
            <person name="Kozubal M."/>
            <person name="Macur R.E."/>
            <person name="Jay Z."/>
            <person name="Inskeep W."/>
            <person name="Woyke T."/>
        </authorList>
    </citation>
    <scope>NUCLEOTIDE SEQUENCE [LARGE SCALE GENOMIC DNA]</scope>
    <source>
        <strain evidence="2 3">MK1</strain>
    </source>
</reference>
<sequence>MTEIDPIPITGGILGGLGSAVGLGLEYGSVRDTATCTVRSMRDSLAQGLGRYAFYPALALTTRVLSGATNVMQVVRHGVVVRTVEGNYYYVGGRSRYWAGGRAFHAYQWSVDFVMSTGSGSESERLWETVRETESEVVVIQVKGARISKRWVNPEPPRDCNEAVVGWLLDWLERTGRGAVLTNYVPAIRAQPSGSQEIPGRLVISSGGHYSAEPLGEYLRGTSTTPPTPTPLS</sequence>
<accession>H2C8K9</accession>
<dbReference type="EMBL" id="JH597770">
    <property type="protein sequence ID" value="EHP68485.1"/>
    <property type="molecule type" value="Genomic_DNA"/>
</dbReference>
<evidence type="ECO:0000313" key="3">
    <source>
        <dbReference type="Proteomes" id="UP000003980"/>
    </source>
</evidence>
<dbReference type="Proteomes" id="UP000003980">
    <property type="component" value="Unassembled WGS sequence"/>
</dbReference>
<dbReference type="eggNOG" id="arCOG07720">
    <property type="taxonomic scope" value="Archaea"/>
</dbReference>
<name>H2C8K9_9CREN</name>
<gene>
    <name evidence="2" type="ORF">MetMK1DRAFT_00029230</name>
</gene>
<dbReference type="OrthoDB" id="44212at2157"/>
<dbReference type="RefSeq" id="WP_009074949.1">
    <property type="nucleotide sequence ID" value="NZ_JH597770.1"/>
</dbReference>
<keyword evidence="3" id="KW-1185">Reference proteome</keyword>
<dbReference type="STRING" id="671065.MetMK1DRAFT_00029230"/>
<protein>
    <submittedName>
        <fullName evidence="2">Uncharacterized protein</fullName>
    </submittedName>
</protein>
<dbReference type="AlphaFoldDB" id="H2C8K9"/>
<dbReference type="HOGENOM" id="CLU_1187806_0_0_2"/>
<feature type="region of interest" description="Disordered" evidence="1">
    <location>
        <begin position="214"/>
        <end position="233"/>
    </location>
</feature>
<organism evidence="2 3">
    <name type="scientific">Metallosphaera yellowstonensis MK1</name>
    <dbReference type="NCBI Taxonomy" id="671065"/>
    <lineage>
        <taxon>Archaea</taxon>
        <taxon>Thermoproteota</taxon>
        <taxon>Thermoprotei</taxon>
        <taxon>Sulfolobales</taxon>
        <taxon>Sulfolobaceae</taxon>
        <taxon>Metallosphaera</taxon>
    </lineage>
</organism>
<proteinExistence type="predicted"/>
<evidence type="ECO:0000256" key="1">
    <source>
        <dbReference type="SAM" id="MobiDB-lite"/>
    </source>
</evidence>
<evidence type="ECO:0000313" key="2">
    <source>
        <dbReference type="EMBL" id="EHP68485.1"/>
    </source>
</evidence>